<evidence type="ECO:0000256" key="1">
    <source>
        <dbReference type="SAM" id="Phobius"/>
    </source>
</evidence>
<keyword evidence="1" id="KW-0472">Membrane</keyword>
<comment type="caution">
    <text evidence="2">The sequence shown here is derived from an EMBL/GenBank/DDBJ whole genome shotgun (WGS) entry which is preliminary data.</text>
</comment>
<gene>
    <name evidence="2" type="ORF">GCM10009846_25220</name>
</gene>
<dbReference type="EMBL" id="BAAAQT010000008">
    <property type="protein sequence ID" value="GAA2175414.1"/>
    <property type="molecule type" value="Genomic_DNA"/>
</dbReference>
<name>A0ABP5MLA1_9MICO</name>
<keyword evidence="3" id="KW-1185">Reference proteome</keyword>
<keyword evidence="1" id="KW-0812">Transmembrane</keyword>
<proteinExistence type="predicted"/>
<feature type="transmembrane region" description="Helical" evidence="1">
    <location>
        <begin position="210"/>
        <end position="230"/>
    </location>
</feature>
<feature type="transmembrane region" description="Helical" evidence="1">
    <location>
        <begin position="164"/>
        <end position="190"/>
    </location>
</feature>
<organism evidence="2 3">
    <name type="scientific">Agrococcus versicolor</name>
    <dbReference type="NCBI Taxonomy" id="501482"/>
    <lineage>
        <taxon>Bacteria</taxon>
        <taxon>Bacillati</taxon>
        <taxon>Actinomycetota</taxon>
        <taxon>Actinomycetes</taxon>
        <taxon>Micrococcales</taxon>
        <taxon>Microbacteriaceae</taxon>
        <taxon>Agrococcus</taxon>
    </lineage>
</organism>
<feature type="transmembrane region" description="Helical" evidence="1">
    <location>
        <begin position="119"/>
        <end position="144"/>
    </location>
</feature>
<accession>A0ABP5MLA1</accession>
<dbReference type="RefSeq" id="WP_344344194.1">
    <property type="nucleotide sequence ID" value="NZ_BAAAQT010000008.1"/>
</dbReference>
<evidence type="ECO:0000313" key="2">
    <source>
        <dbReference type="EMBL" id="GAA2175414.1"/>
    </source>
</evidence>
<feature type="transmembrane region" description="Helical" evidence="1">
    <location>
        <begin position="278"/>
        <end position="300"/>
    </location>
</feature>
<feature type="transmembrane region" description="Helical" evidence="1">
    <location>
        <begin position="89"/>
        <end position="107"/>
    </location>
</feature>
<dbReference type="Proteomes" id="UP001501599">
    <property type="component" value="Unassembled WGS sequence"/>
</dbReference>
<dbReference type="InterPro" id="IPR047928">
    <property type="entry name" value="Perm_prefix_1"/>
</dbReference>
<sequence>MSDTTLTQRYVAAVVRSVPEDARTDVAAELEASIHDQVDARIDAGEPTTDAERAVLVELGDPAALAASYAGRPLTLVGPRVYLQWRRTLVMLLWIVVPLGTIGAVLIDALTGEAAGTIIATGITTLMQIGLHVAFWTTLAFAVVDRAGAATPMQPWTPERLPRLVPRGGTAGETIASAVTIAIAIGALLWDRLVGFVVLDGEAGPALTSSPLVLVLLVAVLVAQSAPQLAASRSGAWTRRIAVANAIVSLATGTLLVGLVAAGLVLSERLADRLETWGVAPVAGAIAIVVLVVGTAWNVVDGFLRARKAQRA</sequence>
<keyword evidence="1" id="KW-1133">Transmembrane helix</keyword>
<evidence type="ECO:0000313" key="3">
    <source>
        <dbReference type="Proteomes" id="UP001501599"/>
    </source>
</evidence>
<dbReference type="Pfam" id="PF22564">
    <property type="entry name" value="HAAS"/>
    <property type="match status" value="1"/>
</dbReference>
<protein>
    <submittedName>
        <fullName evidence="2">Permease prefix domain 1-containing protein</fullName>
    </submittedName>
</protein>
<dbReference type="NCBIfam" id="NF038403">
    <property type="entry name" value="perm_prefix_1"/>
    <property type="match status" value="1"/>
</dbReference>
<feature type="transmembrane region" description="Helical" evidence="1">
    <location>
        <begin position="242"/>
        <end position="266"/>
    </location>
</feature>
<reference evidence="3" key="1">
    <citation type="journal article" date="2019" name="Int. J. Syst. Evol. Microbiol.">
        <title>The Global Catalogue of Microorganisms (GCM) 10K type strain sequencing project: providing services to taxonomists for standard genome sequencing and annotation.</title>
        <authorList>
            <consortium name="The Broad Institute Genomics Platform"/>
            <consortium name="The Broad Institute Genome Sequencing Center for Infectious Disease"/>
            <person name="Wu L."/>
            <person name="Ma J."/>
        </authorList>
    </citation>
    <scope>NUCLEOTIDE SEQUENCE [LARGE SCALE GENOMIC DNA]</scope>
    <source>
        <strain evidence="3">JCM 16026</strain>
    </source>
</reference>